<reference evidence="13 15" key="2">
    <citation type="submission" date="2018-03" db="EMBL/GenBank/DDBJ databases">
        <authorList>
            <person name="Fogelqvist J."/>
        </authorList>
    </citation>
    <scope>NUCLEOTIDE SEQUENCE [LARGE SCALE GENOMIC DNA]</scope>
</reference>
<evidence type="ECO:0000256" key="7">
    <source>
        <dbReference type="ARBA" id="ARBA00023242"/>
    </source>
</evidence>
<evidence type="ECO:0000313" key="14">
    <source>
        <dbReference type="Proteomes" id="UP000039324"/>
    </source>
</evidence>
<dbReference type="STRING" id="37360.A0A0G4IXV0"/>
<evidence type="ECO:0000313" key="13">
    <source>
        <dbReference type="EMBL" id="SPQ99600.1"/>
    </source>
</evidence>
<dbReference type="Pfam" id="PF22782">
    <property type="entry name" value="SDE2"/>
    <property type="match status" value="1"/>
</dbReference>
<organism evidence="12 14">
    <name type="scientific">Plasmodiophora brassicae</name>
    <name type="common">Clubroot disease agent</name>
    <dbReference type="NCBI Taxonomy" id="37360"/>
    <lineage>
        <taxon>Eukaryota</taxon>
        <taxon>Sar</taxon>
        <taxon>Rhizaria</taxon>
        <taxon>Endomyxa</taxon>
        <taxon>Phytomyxea</taxon>
        <taxon>Plasmodiophorida</taxon>
        <taxon>Plasmodiophoridae</taxon>
        <taxon>Plasmodiophora</taxon>
    </lineage>
</organism>
<dbReference type="AlphaFoldDB" id="A0A0G4IXV0"/>
<evidence type="ECO:0000256" key="5">
    <source>
        <dbReference type="ARBA" id="ARBA00022664"/>
    </source>
</evidence>
<evidence type="ECO:0000256" key="2">
    <source>
        <dbReference type="ARBA" id="ARBA00004496"/>
    </source>
</evidence>
<evidence type="ECO:0000313" key="15">
    <source>
        <dbReference type="Proteomes" id="UP000290189"/>
    </source>
</evidence>
<dbReference type="EMBL" id="OVEO01000012">
    <property type="protein sequence ID" value="SPQ99600.1"/>
    <property type="molecule type" value="Genomic_DNA"/>
</dbReference>
<accession>A0A0G4IXV0</accession>
<evidence type="ECO:0000256" key="4">
    <source>
        <dbReference type="ARBA" id="ARBA00022490"/>
    </source>
</evidence>
<evidence type="ECO:0000259" key="11">
    <source>
        <dbReference type="Pfam" id="PF22782"/>
    </source>
</evidence>
<sequence>MTFVQVLVRGWDGRTTCLNFDDGREVSIGDVRCAISDRLSIPYGHVVLRRASDFCPDEDVVEVGTTCLDLNGRLLGGKGGFGSLLRGSSAKVGQKATSNFTACRDLSGRRVRHVEDEKALAEWKNQQASSSSSSSTASVVEQYKDIKNDVRRREPCKYGDQCKYRFKNCKFGHERKVEAPVELVKEYATAAPAAVSIDLRDAIEAGFRKRKRSPAANDNAEPMSKSPKVESPPTNDSAPSDQHDVNGLSSEPEPQRHEEHPEPEPAPACGPRPATAESQCEEVDLSAYPDWQSMRAMGLDGLKTTLQRAGLKCGGTIDQRAQRLFQLKEAGNRNNLPKKLWATS</sequence>
<feature type="domain" description="SDE2/SF3A3 SAP" evidence="10">
    <location>
        <begin position="276"/>
        <end position="342"/>
    </location>
</feature>
<keyword evidence="7" id="KW-0539">Nucleus</keyword>
<proteinExistence type="inferred from homology"/>
<evidence type="ECO:0000313" key="12">
    <source>
        <dbReference type="EMBL" id="CEO99969.1"/>
    </source>
</evidence>
<evidence type="ECO:0000256" key="1">
    <source>
        <dbReference type="ARBA" id="ARBA00004123"/>
    </source>
</evidence>
<feature type="compositionally biased region" description="Basic and acidic residues" evidence="9">
    <location>
        <begin position="253"/>
        <end position="263"/>
    </location>
</feature>
<dbReference type="EMBL" id="CDSF01000095">
    <property type="protein sequence ID" value="CEO99969.1"/>
    <property type="molecule type" value="Genomic_DNA"/>
</dbReference>
<comment type="subcellular location">
    <subcellularLocation>
        <location evidence="2">Cytoplasm</location>
    </subcellularLocation>
    <subcellularLocation>
        <location evidence="1">Nucleus</location>
    </subcellularLocation>
</comment>
<dbReference type="GO" id="GO:0006397">
    <property type="term" value="P:mRNA processing"/>
    <property type="evidence" value="ECO:0007669"/>
    <property type="project" value="UniProtKB-KW"/>
</dbReference>
<name>A0A0G4IXV0_PLABS</name>
<dbReference type="PANTHER" id="PTHR12786:SF1">
    <property type="entry name" value="SPLICING REGULATOR SDE2"/>
    <property type="match status" value="1"/>
</dbReference>
<dbReference type="GO" id="GO:0008380">
    <property type="term" value="P:RNA splicing"/>
    <property type="evidence" value="ECO:0007669"/>
    <property type="project" value="UniProtKB-KW"/>
</dbReference>
<geneLocation type="mitochondrion" evidence="13"/>
<dbReference type="InterPro" id="IPR025086">
    <property type="entry name" value="SDE2/SF3A3_SAP"/>
</dbReference>
<feature type="region of interest" description="Disordered" evidence="9">
    <location>
        <begin position="209"/>
        <end position="282"/>
    </location>
</feature>
<dbReference type="OrthoDB" id="547031at2759"/>
<keyword evidence="6" id="KW-0508">mRNA splicing</keyword>
<keyword evidence="8" id="KW-0131">Cell cycle</keyword>
<keyword evidence="5" id="KW-0507">mRNA processing</keyword>
<evidence type="ECO:0000256" key="8">
    <source>
        <dbReference type="ARBA" id="ARBA00023306"/>
    </source>
</evidence>
<dbReference type="InterPro" id="IPR051421">
    <property type="entry name" value="RNA_Proc_DNA_Dmg_Regulator"/>
</dbReference>
<evidence type="ECO:0000256" key="3">
    <source>
        <dbReference type="ARBA" id="ARBA00008726"/>
    </source>
</evidence>
<keyword evidence="14" id="KW-1185">Reference proteome</keyword>
<dbReference type="InterPro" id="IPR053822">
    <property type="entry name" value="SDE2-like_dom"/>
</dbReference>
<keyword evidence="4" id="KW-0963">Cytoplasm</keyword>
<dbReference type="Proteomes" id="UP000039324">
    <property type="component" value="Unassembled WGS sequence"/>
</dbReference>
<evidence type="ECO:0000256" key="9">
    <source>
        <dbReference type="SAM" id="MobiDB-lite"/>
    </source>
</evidence>
<dbReference type="Proteomes" id="UP000290189">
    <property type="component" value="Unassembled WGS sequence"/>
</dbReference>
<comment type="similarity">
    <text evidence="3">Belongs to the SDE2 family.</text>
</comment>
<keyword evidence="13" id="KW-0496">Mitochondrion</keyword>
<dbReference type="GO" id="GO:0005737">
    <property type="term" value="C:cytoplasm"/>
    <property type="evidence" value="ECO:0007669"/>
    <property type="project" value="UniProtKB-SubCell"/>
</dbReference>
<evidence type="ECO:0000259" key="10">
    <source>
        <dbReference type="Pfam" id="PF13297"/>
    </source>
</evidence>
<dbReference type="PANTHER" id="PTHR12786">
    <property type="entry name" value="SPLICING FACTOR SF3A-RELATED"/>
    <property type="match status" value="1"/>
</dbReference>
<protein>
    <submittedName>
        <fullName evidence="12">Uncharacterized protein</fullName>
    </submittedName>
</protein>
<evidence type="ECO:0000256" key="6">
    <source>
        <dbReference type="ARBA" id="ARBA00023187"/>
    </source>
</evidence>
<gene>
    <name evidence="12" type="ORF">PBRA_007703</name>
    <name evidence="13" type="ORF">PLBR_LOCUS6815</name>
</gene>
<reference evidence="12 14" key="1">
    <citation type="submission" date="2015-02" db="EMBL/GenBank/DDBJ databases">
        <authorList>
            <person name="Chooi Y.-H."/>
        </authorList>
    </citation>
    <scope>NUCLEOTIDE SEQUENCE [LARGE SCALE GENOMIC DNA]</scope>
    <source>
        <strain evidence="12">E3</strain>
    </source>
</reference>
<dbReference type="Pfam" id="PF13297">
    <property type="entry name" value="SDE2_2C"/>
    <property type="match status" value="1"/>
</dbReference>
<dbReference type="GO" id="GO:0005634">
    <property type="term" value="C:nucleus"/>
    <property type="evidence" value="ECO:0007669"/>
    <property type="project" value="UniProtKB-SubCell"/>
</dbReference>
<feature type="domain" description="SDE2-like" evidence="11">
    <location>
        <begin position="76"/>
        <end position="171"/>
    </location>
</feature>